<keyword evidence="8" id="KW-0472">Membrane</keyword>
<evidence type="ECO:0000256" key="7">
    <source>
        <dbReference type="ARBA" id="ARBA00022833"/>
    </source>
</evidence>
<dbReference type="GO" id="GO:0046856">
    <property type="term" value="P:phosphatidylinositol dephosphorylation"/>
    <property type="evidence" value="ECO:0007669"/>
    <property type="project" value="TreeGrafter"/>
</dbReference>
<dbReference type="InterPro" id="IPR017455">
    <property type="entry name" value="Znf_FYVE-rel"/>
</dbReference>
<name>A0A7R9A8K4_9CRUS</name>
<dbReference type="Proteomes" id="UP000677054">
    <property type="component" value="Unassembled WGS sequence"/>
</dbReference>
<proteinExistence type="inferred from homology"/>
<evidence type="ECO:0000256" key="9">
    <source>
        <dbReference type="ARBA" id="ARBA00032571"/>
    </source>
</evidence>
<feature type="binding site" evidence="10">
    <location>
        <begin position="318"/>
        <end position="319"/>
    </location>
    <ligand>
        <name>substrate</name>
    </ligand>
</feature>
<evidence type="ECO:0000259" key="14">
    <source>
        <dbReference type="PROSITE" id="PS51339"/>
    </source>
</evidence>
<comment type="subcellular location">
    <subcellularLocation>
        <location evidence="1">Membrane</location>
    </subcellularLocation>
</comment>
<comment type="similarity">
    <text evidence="2">Belongs to the protein-tyrosine phosphatase family. Non-receptor class myotubularin subfamily.</text>
</comment>
<dbReference type="GO" id="GO:0010506">
    <property type="term" value="P:regulation of autophagy"/>
    <property type="evidence" value="ECO:0007669"/>
    <property type="project" value="TreeGrafter"/>
</dbReference>
<evidence type="ECO:0000256" key="11">
    <source>
        <dbReference type="PROSITE-ProRule" id="PRU00091"/>
    </source>
</evidence>
<feature type="compositionally biased region" description="Acidic residues" evidence="12">
    <location>
        <begin position="597"/>
        <end position="606"/>
    </location>
</feature>
<dbReference type="PANTHER" id="PTHR10807:SF75">
    <property type="entry name" value="PHOSPHATIDYLINOSITOL-3-PHOSPHATE PHOSPHATASE"/>
    <property type="match status" value="1"/>
</dbReference>
<organism evidence="15">
    <name type="scientific">Darwinula stevensoni</name>
    <dbReference type="NCBI Taxonomy" id="69355"/>
    <lineage>
        <taxon>Eukaryota</taxon>
        <taxon>Metazoa</taxon>
        <taxon>Ecdysozoa</taxon>
        <taxon>Arthropoda</taxon>
        <taxon>Crustacea</taxon>
        <taxon>Oligostraca</taxon>
        <taxon>Ostracoda</taxon>
        <taxon>Podocopa</taxon>
        <taxon>Podocopida</taxon>
        <taxon>Darwinulocopina</taxon>
        <taxon>Darwinuloidea</taxon>
        <taxon>Darwinulidae</taxon>
        <taxon>Darwinula</taxon>
    </lineage>
</organism>
<dbReference type="InterPro" id="IPR011993">
    <property type="entry name" value="PH-like_dom_sf"/>
</dbReference>
<dbReference type="GO" id="GO:0019903">
    <property type="term" value="F:protein phosphatase binding"/>
    <property type="evidence" value="ECO:0007669"/>
    <property type="project" value="TreeGrafter"/>
</dbReference>
<accession>A0A7R9A8K4</accession>
<keyword evidence="7" id="KW-0862">Zinc</keyword>
<dbReference type="GO" id="GO:0004438">
    <property type="term" value="F:phosphatidylinositol-3-phosphate phosphatase activity"/>
    <property type="evidence" value="ECO:0007669"/>
    <property type="project" value="TreeGrafter"/>
</dbReference>
<evidence type="ECO:0000313" key="16">
    <source>
        <dbReference type="Proteomes" id="UP000677054"/>
    </source>
</evidence>
<feature type="domain" description="Myotubularin phosphatase" evidence="14">
    <location>
        <begin position="173"/>
        <end position="523"/>
    </location>
</feature>
<sequence length="877" mass="98132">MEQSLCFVGLQSFESEFPKGMESLETPFPAVCGEHLQRKGKVSEGIVTLSNYRLLIHSPSTTLSIPVGLIEQVETRDIFFLHIHCKDGRSVRLTFERNESCQDWCRVLSSTISGPRALQDIFAFHFYEACQEESPDDLHGVFTLNSNSLPCADYLTNLQSEVDDEHQVFPCMEESSFQCQIWMERMGFDLEGAWRISPVNKNYAICSTYPEHLLVPFCITDAVLEKVAHFRSSGRIPAVVWRHKGNGAVLARCSQPEVGLLGWRSNEDESLIKAIADACAWNTPLEPSPGGERQKSSSESSTSTDELVNGYATLKDANISAQKVQIVDARSYATAVANRARGGGCECQEYYPNCEVTFMNLANIHSIRKSFISLRSVCSLPPDHGRWGFQVLVEREWLEYGHKFGDRCGSGFGAEDGNERCPVFLQWLDCVHQLMHQFPTTFQFNLVHLEKLLEHVYSNLFGTFLFNSARERKEQQCPEKTYSVWAYVRAQTYLFLNHLYVPDNTVLNPSCNVRDMVFWSAVYLSSQNDKYKSQVDINPPLPGLASDLTLDSKVVCIGHGSRQGGQGPDEEEQEEKESPGNQEVVMNGVGHRQSSQTDDEEEEEEEAGGRNAESEKMSTNTLVPGSAVINQVDNSHCVVCMNRKIVECHNHGVSRPPSSGFPATPCEEKLLPAGGNLSREVTELLRRIHLEPEGNHPHDVIQRRLRDIIASHQIAQEGLSGGEEGEGKVGEGENRGGIDSAATSEASWEAVDEKDAGPLTLWVPDHAAPQCQDCGMDFWLGRRKHHCRGCGRVCCSECSSNMMPLPREQLYDPVRSMNGSAGGEEQECGTPYLKESSSQAFALANTFILRDRKADGEKRFRLLPHEQESRKRRESER</sequence>
<evidence type="ECO:0000256" key="8">
    <source>
        <dbReference type="ARBA" id="ARBA00023136"/>
    </source>
</evidence>
<dbReference type="EMBL" id="LR901847">
    <property type="protein sequence ID" value="CAD7249504.1"/>
    <property type="molecule type" value="Genomic_DNA"/>
</dbReference>
<keyword evidence="16" id="KW-1185">Reference proteome</keyword>
<dbReference type="Pfam" id="PF06602">
    <property type="entry name" value="Myotub-related"/>
    <property type="match status" value="2"/>
</dbReference>
<dbReference type="Gene3D" id="3.30.40.10">
    <property type="entry name" value="Zinc/RING finger domain, C3HC4 (zinc finger)"/>
    <property type="match status" value="1"/>
</dbReference>
<feature type="region of interest" description="Disordered" evidence="12">
    <location>
        <begin position="858"/>
        <end position="877"/>
    </location>
</feature>
<dbReference type="SMART" id="SM00064">
    <property type="entry name" value="FYVE"/>
    <property type="match status" value="1"/>
</dbReference>
<dbReference type="Pfam" id="PF01363">
    <property type="entry name" value="FYVE"/>
    <property type="match status" value="1"/>
</dbReference>
<dbReference type="SUPFAM" id="SSF52799">
    <property type="entry name" value="(Phosphotyrosine protein) phosphatases II"/>
    <property type="match status" value="1"/>
</dbReference>
<dbReference type="GO" id="GO:0052629">
    <property type="term" value="F:phosphatidylinositol-3,5-bisphosphate 3-phosphatase activity"/>
    <property type="evidence" value="ECO:0007669"/>
    <property type="project" value="UniProtKB-EC"/>
</dbReference>
<dbReference type="InterPro" id="IPR011011">
    <property type="entry name" value="Znf_FYVE_PHD"/>
</dbReference>
<evidence type="ECO:0000259" key="13">
    <source>
        <dbReference type="PROSITE" id="PS50178"/>
    </source>
</evidence>
<dbReference type="SUPFAM" id="SSF50729">
    <property type="entry name" value="PH domain-like"/>
    <property type="match status" value="1"/>
</dbReference>
<dbReference type="PROSITE" id="PS51339">
    <property type="entry name" value="PPASE_MYOTUBULARIN"/>
    <property type="match status" value="1"/>
</dbReference>
<evidence type="ECO:0000256" key="4">
    <source>
        <dbReference type="ARBA" id="ARBA00022723"/>
    </source>
</evidence>
<dbReference type="InterPro" id="IPR000306">
    <property type="entry name" value="Znf_FYVE"/>
</dbReference>
<dbReference type="EMBL" id="CAJPEV010002330">
    <property type="protein sequence ID" value="CAG0896550.1"/>
    <property type="molecule type" value="Genomic_DNA"/>
</dbReference>
<evidence type="ECO:0000256" key="5">
    <source>
        <dbReference type="ARBA" id="ARBA00022771"/>
    </source>
</evidence>
<dbReference type="PROSITE" id="PS50178">
    <property type="entry name" value="ZF_FYVE"/>
    <property type="match status" value="1"/>
</dbReference>
<reference evidence="15" key="1">
    <citation type="submission" date="2020-11" db="EMBL/GenBank/DDBJ databases">
        <authorList>
            <person name="Tran Van P."/>
        </authorList>
    </citation>
    <scope>NUCLEOTIDE SEQUENCE</scope>
</reference>
<dbReference type="GO" id="GO:0016020">
    <property type="term" value="C:membrane"/>
    <property type="evidence" value="ECO:0007669"/>
    <property type="project" value="UniProtKB-SubCell"/>
</dbReference>
<evidence type="ECO:0000256" key="3">
    <source>
        <dbReference type="ARBA" id="ARBA00012903"/>
    </source>
</evidence>
<dbReference type="InterPro" id="IPR010569">
    <property type="entry name" value="Myotubularin-like_Pase_dom"/>
</dbReference>
<gene>
    <name evidence="15" type="ORF">DSTB1V02_LOCUS9299</name>
</gene>
<evidence type="ECO:0000256" key="2">
    <source>
        <dbReference type="ARBA" id="ARBA00007471"/>
    </source>
</evidence>
<evidence type="ECO:0000256" key="6">
    <source>
        <dbReference type="ARBA" id="ARBA00022801"/>
    </source>
</evidence>
<dbReference type="Gene3D" id="2.30.29.30">
    <property type="entry name" value="Pleckstrin-homology domain (PH domain)/Phosphotyrosine-binding domain (PTB)"/>
    <property type="match status" value="1"/>
</dbReference>
<dbReference type="InterPro" id="IPR029021">
    <property type="entry name" value="Prot-tyrosine_phosphatase-like"/>
</dbReference>
<dbReference type="EC" id="3.1.3.95" evidence="3"/>
<dbReference type="GO" id="GO:0005737">
    <property type="term" value="C:cytoplasm"/>
    <property type="evidence" value="ECO:0007669"/>
    <property type="project" value="TreeGrafter"/>
</dbReference>
<dbReference type="GO" id="GO:0008270">
    <property type="term" value="F:zinc ion binding"/>
    <property type="evidence" value="ECO:0007669"/>
    <property type="project" value="UniProtKB-KW"/>
</dbReference>
<protein>
    <recommendedName>
        <fullName evidence="3">phosphatidylinositol-3,5-bisphosphate 3-phosphatase</fullName>
        <ecNumber evidence="3">3.1.3.95</ecNumber>
    </recommendedName>
    <alternativeName>
        <fullName evidence="9">Phosphatidylinositol-3,5-bisphosphate 3-phosphatase</fullName>
    </alternativeName>
</protein>
<keyword evidence="5 11" id="KW-0863">Zinc-finger</keyword>
<dbReference type="SUPFAM" id="SSF57903">
    <property type="entry name" value="FYVE/PHD zinc finger"/>
    <property type="match status" value="1"/>
</dbReference>
<keyword evidence="4" id="KW-0479">Metal-binding</keyword>
<feature type="compositionally biased region" description="Basic and acidic residues" evidence="12">
    <location>
        <begin position="725"/>
        <end position="736"/>
    </location>
</feature>
<dbReference type="InterPro" id="IPR013083">
    <property type="entry name" value="Znf_RING/FYVE/PHD"/>
</dbReference>
<dbReference type="PANTHER" id="PTHR10807">
    <property type="entry name" value="MYOTUBULARIN-RELATED"/>
    <property type="match status" value="1"/>
</dbReference>
<evidence type="ECO:0000256" key="1">
    <source>
        <dbReference type="ARBA" id="ARBA00004370"/>
    </source>
</evidence>
<evidence type="ECO:0000313" key="15">
    <source>
        <dbReference type="EMBL" id="CAD7249504.1"/>
    </source>
</evidence>
<feature type="region of interest" description="Disordered" evidence="12">
    <location>
        <begin position="559"/>
        <end position="619"/>
    </location>
</feature>
<keyword evidence="6" id="KW-0378">Hydrolase</keyword>
<dbReference type="InterPro" id="IPR030564">
    <property type="entry name" value="Myotubularin"/>
</dbReference>
<feature type="domain" description="FYVE-type" evidence="13">
    <location>
        <begin position="765"/>
        <end position="815"/>
    </location>
</feature>
<dbReference type="OrthoDB" id="271628at2759"/>
<dbReference type="AlphaFoldDB" id="A0A7R9A8K4"/>
<feature type="region of interest" description="Disordered" evidence="12">
    <location>
        <begin position="715"/>
        <end position="751"/>
    </location>
</feature>
<evidence type="ECO:0000256" key="12">
    <source>
        <dbReference type="SAM" id="MobiDB-lite"/>
    </source>
</evidence>
<evidence type="ECO:0000256" key="10">
    <source>
        <dbReference type="PIRSR" id="PIRSR630564-2"/>
    </source>
</evidence>